<dbReference type="EMBL" id="QXGE01000099">
    <property type="protein sequence ID" value="KAE9324896.1"/>
    <property type="molecule type" value="Genomic_DNA"/>
</dbReference>
<proteinExistence type="predicted"/>
<accession>A0A6A4EXF4</accession>
<protein>
    <recommendedName>
        <fullName evidence="6">RxLR effector protein</fullName>
    </recommendedName>
</protein>
<feature type="chain" id="PRO_5036167554" description="RxLR effector protein" evidence="1">
    <location>
        <begin position="16"/>
        <end position="41"/>
    </location>
</feature>
<evidence type="ECO:0000313" key="2">
    <source>
        <dbReference type="EMBL" id="KAE9121609.1"/>
    </source>
</evidence>
<comment type="caution">
    <text evidence="3">The sequence shown here is derived from an EMBL/GenBank/DDBJ whole genome shotgun (WGS) entry which is preliminary data.</text>
</comment>
<sequence>MVTLTLSILSASVMSIACVGRCLIPPEDTGDTGFDGGTTSQ</sequence>
<reference evidence="3 4" key="1">
    <citation type="submission" date="2018-08" db="EMBL/GenBank/DDBJ databases">
        <title>Genomic investigation of the strawberry pathogen Phytophthora fragariae indicates pathogenicity is determined by transcriptional variation in three key races.</title>
        <authorList>
            <person name="Adams T.M."/>
            <person name="Armitage A.D."/>
            <person name="Sobczyk M.K."/>
            <person name="Bates H.J."/>
            <person name="Dunwell J.M."/>
            <person name="Nellist C.F."/>
            <person name="Harrison R.J."/>
        </authorList>
    </citation>
    <scope>NUCLEOTIDE SEQUENCE [LARGE SCALE GENOMIC DNA]</scope>
    <source>
        <strain evidence="3 4">A4</strain>
        <strain evidence="2 5">ONT-3</strain>
    </source>
</reference>
<evidence type="ECO:0000313" key="5">
    <source>
        <dbReference type="Proteomes" id="UP000488956"/>
    </source>
</evidence>
<dbReference type="EMBL" id="QXFX01000294">
    <property type="protein sequence ID" value="KAE9121609.1"/>
    <property type="molecule type" value="Genomic_DNA"/>
</dbReference>
<feature type="signal peptide" evidence="1">
    <location>
        <begin position="1"/>
        <end position="15"/>
    </location>
</feature>
<dbReference type="Proteomes" id="UP000437068">
    <property type="component" value="Unassembled WGS sequence"/>
</dbReference>
<keyword evidence="1" id="KW-0732">Signal</keyword>
<organism evidence="3 4">
    <name type="scientific">Phytophthora fragariae</name>
    <dbReference type="NCBI Taxonomy" id="53985"/>
    <lineage>
        <taxon>Eukaryota</taxon>
        <taxon>Sar</taxon>
        <taxon>Stramenopiles</taxon>
        <taxon>Oomycota</taxon>
        <taxon>Peronosporomycetes</taxon>
        <taxon>Peronosporales</taxon>
        <taxon>Peronosporaceae</taxon>
        <taxon>Phytophthora</taxon>
    </lineage>
</organism>
<evidence type="ECO:0000313" key="3">
    <source>
        <dbReference type="EMBL" id="KAE9324896.1"/>
    </source>
</evidence>
<evidence type="ECO:0000256" key="1">
    <source>
        <dbReference type="SAM" id="SignalP"/>
    </source>
</evidence>
<dbReference type="Proteomes" id="UP000488956">
    <property type="component" value="Unassembled WGS sequence"/>
</dbReference>
<gene>
    <name evidence="3" type="ORF">PF001_g3193</name>
    <name evidence="2" type="ORF">PF010_g7029</name>
</gene>
<evidence type="ECO:0008006" key="6">
    <source>
        <dbReference type="Google" id="ProtNLM"/>
    </source>
</evidence>
<dbReference type="AlphaFoldDB" id="A0A6A4EXF4"/>
<name>A0A6A4EXF4_9STRA</name>
<evidence type="ECO:0000313" key="4">
    <source>
        <dbReference type="Proteomes" id="UP000437068"/>
    </source>
</evidence>